<gene>
    <name evidence="12" type="ORF">HK103_002825</name>
</gene>
<keyword evidence="7" id="KW-0539">Nucleus</keyword>
<keyword evidence="10" id="KW-0812">Transmembrane</keyword>
<comment type="subcellular location">
    <subcellularLocation>
        <location evidence="2">Cytoplasm</location>
    </subcellularLocation>
    <subcellularLocation>
        <location evidence="1">Nucleus</location>
    </subcellularLocation>
</comment>
<name>A0AAD5UM49_9FUNG</name>
<evidence type="ECO:0000256" key="4">
    <source>
        <dbReference type="ARBA" id="ARBA00022490"/>
    </source>
</evidence>
<keyword evidence="10" id="KW-0472">Membrane</keyword>
<keyword evidence="10" id="KW-1133">Transmembrane helix</keyword>
<dbReference type="InterPro" id="IPR016024">
    <property type="entry name" value="ARM-type_fold"/>
</dbReference>
<comment type="caution">
    <text evidence="12">The sequence shown here is derived from an EMBL/GenBank/DDBJ whole genome shotgun (WGS) entry which is preliminary data.</text>
</comment>
<dbReference type="EMBL" id="JADGKB010000020">
    <property type="protein sequence ID" value="KAJ3259178.1"/>
    <property type="molecule type" value="Genomic_DNA"/>
</dbReference>
<dbReference type="PROSITE" id="PS50166">
    <property type="entry name" value="IMPORTIN_B_NT"/>
    <property type="match status" value="1"/>
</dbReference>
<keyword evidence="13" id="KW-1185">Reference proteome</keyword>
<dbReference type="Pfam" id="PF03839">
    <property type="entry name" value="Sec62"/>
    <property type="match status" value="1"/>
</dbReference>
<keyword evidence="6" id="KW-0653">Protein transport</keyword>
<keyword evidence="5" id="KW-0677">Repeat</keyword>
<dbReference type="Proteomes" id="UP001210925">
    <property type="component" value="Unassembled WGS sequence"/>
</dbReference>
<dbReference type="InterPro" id="IPR058584">
    <property type="entry name" value="IMB1_TNPO1-like_TPR"/>
</dbReference>
<feature type="region of interest" description="Disordered" evidence="9">
    <location>
        <begin position="1"/>
        <end position="22"/>
    </location>
</feature>
<dbReference type="InterPro" id="IPR021133">
    <property type="entry name" value="HEAT_type_2"/>
</dbReference>
<protein>
    <recommendedName>
        <fullName evidence="11">Importin N-terminal domain-containing protein</fullName>
    </recommendedName>
</protein>
<feature type="transmembrane region" description="Helical" evidence="10">
    <location>
        <begin position="136"/>
        <end position="156"/>
    </location>
</feature>
<dbReference type="InterPro" id="IPR004728">
    <property type="entry name" value="Sec62"/>
</dbReference>
<accession>A0AAD5UM49</accession>
<evidence type="ECO:0000313" key="13">
    <source>
        <dbReference type="Proteomes" id="UP001210925"/>
    </source>
</evidence>
<evidence type="ECO:0000256" key="9">
    <source>
        <dbReference type="SAM" id="MobiDB-lite"/>
    </source>
</evidence>
<evidence type="ECO:0000256" key="10">
    <source>
        <dbReference type="SAM" id="Phobius"/>
    </source>
</evidence>
<proteinExistence type="predicted"/>
<dbReference type="GO" id="GO:0031267">
    <property type="term" value="F:small GTPase binding"/>
    <property type="evidence" value="ECO:0007669"/>
    <property type="project" value="InterPro"/>
</dbReference>
<evidence type="ECO:0000256" key="2">
    <source>
        <dbReference type="ARBA" id="ARBA00004496"/>
    </source>
</evidence>
<evidence type="ECO:0000256" key="3">
    <source>
        <dbReference type="ARBA" id="ARBA00022448"/>
    </source>
</evidence>
<dbReference type="InterPro" id="IPR001494">
    <property type="entry name" value="Importin-beta_N"/>
</dbReference>
<dbReference type="PANTHER" id="PTHR10527">
    <property type="entry name" value="IMPORTIN BETA"/>
    <property type="match status" value="1"/>
</dbReference>
<dbReference type="AlphaFoldDB" id="A0AAD5UM49"/>
<organism evidence="12 13">
    <name type="scientific">Boothiomyces macroporosus</name>
    <dbReference type="NCBI Taxonomy" id="261099"/>
    <lineage>
        <taxon>Eukaryota</taxon>
        <taxon>Fungi</taxon>
        <taxon>Fungi incertae sedis</taxon>
        <taxon>Chytridiomycota</taxon>
        <taxon>Chytridiomycota incertae sedis</taxon>
        <taxon>Chytridiomycetes</taxon>
        <taxon>Rhizophydiales</taxon>
        <taxon>Terramycetaceae</taxon>
        <taxon>Boothiomyces</taxon>
    </lineage>
</organism>
<feature type="transmembrane region" description="Helical" evidence="10">
    <location>
        <begin position="187"/>
        <end position="206"/>
    </location>
</feature>
<dbReference type="InterPro" id="IPR057672">
    <property type="entry name" value="TPR_IPO4/5"/>
</dbReference>
<keyword evidence="3" id="KW-0813">Transport</keyword>
<evidence type="ECO:0000256" key="6">
    <source>
        <dbReference type="ARBA" id="ARBA00022927"/>
    </source>
</evidence>
<feature type="domain" description="Importin N-terminal" evidence="11">
    <location>
        <begin position="220"/>
        <end position="260"/>
    </location>
</feature>
<evidence type="ECO:0000256" key="7">
    <source>
        <dbReference type="ARBA" id="ARBA00023242"/>
    </source>
</evidence>
<dbReference type="InterPro" id="IPR034085">
    <property type="entry name" value="TOG"/>
</dbReference>
<dbReference type="Pfam" id="PF25780">
    <property type="entry name" value="TPR_IPO5"/>
    <property type="match status" value="1"/>
</dbReference>
<evidence type="ECO:0000256" key="1">
    <source>
        <dbReference type="ARBA" id="ARBA00004123"/>
    </source>
</evidence>
<sequence length="1231" mass="136037">MAHQHGPNCNHGPPVPALNPKTIPKPVKDIADWLLSSAAKLKQRKGQLNGKRVEYFKGKHAVNALLREPYKQGGKRAPIEGRAEGEAHLAKLAQHGLILKVVKESGSKTLKSAQDNYFSPDNYYIWIYQASQIQGMVMGVGVLLLVFAGVLFPLWPPFMRQGAYYVSLLMTGLLGLLMALGVIRAILWVILLVVLGRGGWLFPNLFADVGVIESFQPLWRQLASVEVRKLVQKNEGAFWESLDAGIREGIKQNLLKMVVSEQSAVVRHSLAHVVAETAKNEITQNRWQDLVNVLYESCSSPHIIHREMGVYILYSLFDVIADSMDSYLAHLVSLFTRTINDPESLMVQVTTVQALGKVADFIDADDANSVKQFQALIPSIVAVLQKCLDANDDDSAGKIFAVFDDILLLEAPLLSKHFVDLINLFLRISVNQEYEEDIRIRSLSFLIWCILAARSKIGKAKLIPNIIEAMFIIGAEEEPDNRDEDYPAKLAVQVINSLSTHFPPQQVFPVVMQHVLKNIQSANPGDRKAAMLAIAVLIEGAADFMRPNVKEVLQLVVHGLQDPHVSVRKGACMALGSLCDDFETEISEQHSTILPLLFNLLNDQDSSVHGEALGTLDVFIENLGEDIVPYLNGLMEKLVSIWGSDSKKVQITTTNCIGSVAFASSKNFIPYFNEVMTRLMVLMNIADTDNLPLRSCATDCVGAVATAVGVEIFRPHLQEVMKLVYNGLKFDHPQLNQCSYVLFGVLGKLFESEFIPYLQTIVPQIIQSCNSEEPYESDLHTGEETIGEAEDETPKFSTGVAQEKESSIDTLGELFEATKLAFMPFVPESINCALQLLDHYHDGVRINAAGCLLKFFNTIYVMGDQSEWEPGLPLKKQVHENVSNVGKLAMEGILLMLKDEEERYVVTQVLQQLGETLKITGPAAIFQSFSGETHSGTHLDLLANQLLAILEGEHPCQVGYSSIGESLGQDDEENLAELDALTISAAADTVGALAAAVGPQFVPYFERFFPAISKYYKKNASVQDRSMSIGALAETVEGLEEGSTVFTNELLQFFLKGLQDTEDEVKSNAAFGIGVLITHTTADVSSSYPTILQMLHPLFNPNSETNMQDNACGCLCRMIIKNPSAVPLDLALPAVLGCLPLTKDYAENRPIYKALVDQLKANNEYLMAQLPRIFDIFAHVLDDPQEQLHKITRSIIVEFLISFKNAYSANFNSFVNQLGQEKASIILKSLQ</sequence>
<dbReference type="SMART" id="SM01349">
    <property type="entry name" value="TOG"/>
    <property type="match status" value="1"/>
</dbReference>
<evidence type="ECO:0000256" key="5">
    <source>
        <dbReference type="ARBA" id="ARBA00022737"/>
    </source>
</evidence>
<evidence type="ECO:0000256" key="8">
    <source>
        <dbReference type="PROSITE-ProRule" id="PRU00103"/>
    </source>
</evidence>
<evidence type="ECO:0000313" key="12">
    <source>
        <dbReference type="EMBL" id="KAJ3259178.1"/>
    </source>
</evidence>
<dbReference type="InterPro" id="IPR040122">
    <property type="entry name" value="Importin_beta"/>
</dbReference>
<feature type="transmembrane region" description="Helical" evidence="10">
    <location>
        <begin position="162"/>
        <end position="180"/>
    </location>
</feature>
<dbReference type="Pfam" id="PF25574">
    <property type="entry name" value="TPR_IMB1"/>
    <property type="match status" value="2"/>
</dbReference>
<dbReference type="GO" id="GO:0006606">
    <property type="term" value="P:protein import into nucleus"/>
    <property type="evidence" value="ECO:0007669"/>
    <property type="project" value="InterPro"/>
</dbReference>
<dbReference type="InterPro" id="IPR011989">
    <property type="entry name" value="ARM-like"/>
</dbReference>
<dbReference type="PROSITE" id="PS50077">
    <property type="entry name" value="HEAT_REPEAT"/>
    <property type="match status" value="1"/>
</dbReference>
<dbReference type="SUPFAM" id="SSF48371">
    <property type="entry name" value="ARM repeat"/>
    <property type="match status" value="2"/>
</dbReference>
<keyword evidence="4" id="KW-0963">Cytoplasm</keyword>
<evidence type="ECO:0000259" key="11">
    <source>
        <dbReference type="PROSITE" id="PS50166"/>
    </source>
</evidence>
<dbReference type="GO" id="GO:0005789">
    <property type="term" value="C:endoplasmic reticulum membrane"/>
    <property type="evidence" value="ECO:0007669"/>
    <property type="project" value="InterPro"/>
</dbReference>
<feature type="repeat" description="HEAT" evidence="8">
    <location>
        <begin position="593"/>
        <end position="631"/>
    </location>
</feature>
<reference evidence="12" key="1">
    <citation type="submission" date="2020-05" db="EMBL/GenBank/DDBJ databases">
        <title>Phylogenomic resolution of chytrid fungi.</title>
        <authorList>
            <person name="Stajich J.E."/>
            <person name="Amses K."/>
            <person name="Simmons R."/>
            <person name="Seto K."/>
            <person name="Myers J."/>
            <person name="Bonds A."/>
            <person name="Quandt C.A."/>
            <person name="Barry K."/>
            <person name="Liu P."/>
            <person name="Grigoriev I."/>
            <person name="Longcore J.E."/>
            <person name="James T.Y."/>
        </authorList>
    </citation>
    <scope>NUCLEOTIDE SEQUENCE</scope>
    <source>
        <strain evidence="12">PLAUS21</strain>
    </source>
</reference>
<dbReference type="Gene3D" id="1.25.10.10">
    <property type="entry name" value="Leucine-rich Repeat Variant"/>
    <property type="match status" value="1"/>
</dbReference>